<dbReference type="GO" id="GO:0005198">
    <property type="term" value="F:structural molecule activity"/>
    <property type="evidence" value="ECO:0007669"/>
    <property type="project" value="InterPro"/>
</dbReference>
<dbReference type="SMART" id="SM00320">
    <property type="entry name" value="WD40"/>
    <property type="match status" value="3"/>
</dbReference>
<keyword evidence="3" id="KW-0813">Transport</keyword>
<evidence type="ECO:0000256" key="3">
    <source>
        <dbReference type="ARBA" id="ARBA00022448"/>
    </source>
</evidence>
<dbReference type="SUPFAM" id="SSF50978">
    <property type="entry name" value="WD40 repeat-like"/>
    <property type="match status" value="1"/>
</dbReference>
<feature type="region of interest" description="Disordered" evidence="8">
    <location>
        <begin position="471"/>
        <end position="492"/>
    </location>
</feature>
<feature type="compositionally biased region" description="Low complexity" evidence="8">
    <location>
        <begin position="476"/>
        <end position="486"/>
    </location>
</feature>
<dbReference type="OrthoDB" id="364224at2759"/>
<evidence type="ECO:0000256" key="4">
    <source>
        <dbReference type="ARBA" id="ARBA00022574"/>
    </source>
</evidence>
<gene>
    <name evidence="9" type="ORF">BSAL_32115</name>
</gene>
<evidence type="ECO:0000256" key="6">
    <source>
        <dbReference type="ARBA" id="ARBA00022927"/>
    </source>
</evidence>
<dbReference type="PANTHER" id="PTHR11024">
    <property type="entry name" value="NUCLEAR PORE COMPLEX PROTEIN SEC13 / SEH1 FAMILY MEMBER"/>
    <property type="match status" value="1"/>
</dbReference>
<dbReference type="EMBL" id="CYKH01001926">
    <property type="protein sequence ID" value="CUG91443.1"/>
    <property type="molecule type" value="Genomic_DNA"/>
</dbReference>
<dbReference type="PANTHER" id="PTHR11024:SF3">
    <property type="entry name" value="NUCLEOPORIN SEH1"/>
    <property type="match status" value="1"/>
</dbReference>
<dbReference type="AlphaFoldDB" id="A0A0S4JPY4"/>
<dbReference type="GO" id="GO:0034198">
    <property type="term" value="P:cellular response to amino acid starvation"/>
    <property type="evidence" value="ECO:0007669"/>
    <property type="project" value="TreeGrafter"/>
</dbReference>
<keyword evidence="10" id="KW-1185">Reference proteome</keyword>
<keyword evidence="6" id="KW-0653">Protein transport</keyword>
<evidence type="ECO:0000313" key="10">
    <source>
        <dbReference type="Proteomes" id="UP000051952"/>
    </source>
</evidence>
<dbReference type="GO" id="GO:1904263">
    <property type="term" value="P:positive regulation of TORC1 signaling"/>
    <property type="evidence" value="ECO:0007669"/>
    <property type="project" value="TreeGrafter"/>
</dbReference>
<dbReference type="InterPro" id="IPR001680">
    <property type="entry name" value="WD40_rpt"/>
</dbReference>
<dbReference type="GO" id="GO:0031080">
    <property type="term" value="C:nuclear pore outer ring"/>
    <property type="evidence" value="ECO:0007669"/>
    <property type="project" value="TreeGrafter"/>
</dbReference>
<dbReference type="Gene3D" id="2.130.10.10">
    <property type="entry name" value="YVTN repeat-like/Quinoprotein amine dehydrogenase"/>
    <property type="match status" value="1"/>
</dbReference>
<feature type="region of interest" description="Disordered" evidence="8">
    <location>
        <begin position="1"/>
        <end position="22"/>
    </location>
</feature>
<dbReference type="Proteomes" id="UP000051952">
    <property type="component" value="Unassembled WGS sequence"/>
</dbReference>
<protein>
    <submittedName>
        <fullName evidence="9">WD40 repeat-containing protein, putative</fullName>
    </submittedName>
</protein>
<evidence type="ECO:0000256" key="1">
    <source>
        <dbReference type="ARBA" id="ARBA00004259"/>
    </source>
</evidence>
<dbReference type="InterPro" id="IPR015943">
    <property type="entry name" value="WD40/YVTN_repeat-like_dom_sf"/>
</dbReference>
<accession>A0A0S4JPY4</accession>
<evidence type="ECO:0000256" key="7">
    <source>
        <dbReference type="ARBA" id="ARBA00023242"/>
    </source>
</evidence>
<keyword evidence="4" id="KW-0853">WD repeat</keyword>
<feature type="region of interest" description="Disordered" evidence="8">
    <location>
        <begin position="90"/>
        <end position="140"/>
    </location>
</feature>
<keyword evidence="7" id="KW-0539">Nucleus</keyword>
<dbReference type="InterPro" id="IPR037363">
    <property type="entry name" value="Sec13/Seh1_fam"/>
</dbReference>
<evidence type="ECO:0000313" key="9">
    <source>
        <dbReference type="EMBL" id="CUG91443.1"/>
    </source>
</evidence>
<dbReference type="Pfam" id="PF00400">
    <property type="entry name" value="WD40"/>
    <property type="match status" value="2"/>
</dbReference>
<comment type="subcellular location">
    <subcellularLocation>
        <location evidence="1">Nucleus envelope</location>
    </subcellularLocation>
</comment>
<dbReference type="InterPro" id="IPR036322">
    <property type="entry name" value="WD40_repeat_dom_sf"/>
</dbReference>
<evidence type="ECO:0000256" key="5">
    <source>
        <dbReference type="ARBA" id="ARBA00022737"/>
    </source>
</evidence>
<evidence type="ECO:0000256" key="8">
    <source>
        <dbReference type="SAM" id="MobiDB-lite"/>
    </source>
</evidence>
<evidence type="ECO:0000256" key="2">
    <source>
        <dbReference type="ARBA" id="ARBA00010102"/>
    </source>
</evidence>
<reference evidence="10" key="1">
    <citation type="submission" date="2015-09" db="EMBL/GenBank/DDBJ databases">
        <authorList>
            <consortium name="Pathogen Informatics"/>
        </authorList>
    </citation>
    <scope>NUCLEOTIDE SEQUENCE [LARGE SCALE GENOMIC DNA]</scope>
    <source>
        <strain evidence="10">Lake Konstanz</strain>
    </source>
</reference>
<proteinExistence type="inferred from homology"/>
<name>A0A0S4JPY4_BODSA</name>
<dbReference type="GO" id="GO:0035859">
    <property type="term" value="C:Seh1-associated complex"/>
    <property type="evidence" value="ECO:0007669"/>
    <property type="project" value="TreeGrafter"/>
</dbReference>
<keyword evidence="5" id="KW-0677">Repeat</keyword>
<organism evidence="9 10">
    <name type="scientific">Bodo saltans</name>
    <name type="common">Flagellated protozoan</name>
    <dbReference type="NCBI Taxonomy" id="75058"/>
    <lineage>
        <taxon>Eukaryota</taxon>
        <taxon>Discoba</taxon>
        <taxon>Euglenozoa</taxon>
        <taxon>Kinetoplastea</taxon>
        <taxon>Metakinetoplastina</taxon>
        <taxon>Eubodonida</taxon>
        <taxon>Bodonidae</taxon>
        <taxon>Bodo</taxon>
    </lineage>
</organism>
<dbReference type="VEuPathDB" id="TriTrypDB:BSAL_32115"/>
<dbReference type="GO" id="GO:0015031">
    <property type="term" value="P:protein transport"/>
    <property type="evidence" value="ECO:0007669"/>
    <property type="project" value="UniProtKB-KW"/>
</dbReference>
<sequence length="574" mass="61101">MIPMRREATMCPPPPRDAAVGGSSSVPFLVSTPQLWPVPSSVSSCAPPLPSQHLSHVHAVAVDATGKYLATCSSDRRVNIYTRSLLKKAPKRIATARQQQHLPPPSNNEEHFDNSSSNSSDDDDNVLFADNNIRSSSSTSSTAAHHAQWQHQITLSDVDAPICKVAWAKHDRNVYLAASGGRRTKVYAVGWQRSGGGGSAPGVQPQYRLVANMTTELDGHGDITDIAFCPWSHMDKELILSCASLDGYVRFYLTTEGTKIAPRYAKLCPAEDRMLASAVLIKVGTAVATSYTVGRIHVRSQVPHDDDDADGASSTGYVVTGRIETVTLPEISSTAPPSTATGGKPPSIAVILLRSMKSPSAVTALGWLQTPTDQYSFFMTGTELGTVEGYMLSRRDHKTMFVPMLLTAPSLIRGDDTRAAAGVPSFSQLRLPGAVTCVAWAPGVGRVFDLVAVGTKKGTAILRLYTKKLTTPSPPTASSSGTSTTPNGIAEANGASSALPTASYLVAELPLRAPSAAAWVGEVFFTPHAPCVQAMWDASGTLLSLMDDKEGRQGLLVLHPTDWADHQSWALMSA</sequence>
<comment type="similarity">
    <text evidence="2">Belongs to the WD repeat SEC13 family.</text>
</comment>